<dbReference type="InterPro" id="IPR036930">
    <property type="entry name" value="WGR_dom_sf"/>
</dbReference>
<evidence type="ECO:0000256" key="1">
    <source>
        <dbReference type="ARBA" id="ARBA00022676"/>
    </source>
</evidence>
<dbReference type="Proteomes" id="UP000265020">
    <property type="component" value="Unassembled WGS sequence"/>
</dbReference>
<reference evidence="6" key="2">
    <citation type="submission" date="2025-09" db="UniProtKB">
        <authorList>
            <consortium name="Ensembl"/>
        </authorList>
    </citation>
    <scope>IDENTIFICATION</scope>
</reference>
<dbReference type="OMA" id="RTNTNWA"/>
<reference evidence="6" key="1">
    <citation type="submission" date="2025-08" db="UniProtKB">
        <authorList>
            <consortium name="Ensembl"/>
        </authorList>
    </citation>
    <scope>IDENTIFICATION</scope>
</reference>
<evidence type="ECO:0000313" key="6">
    <source>
        <dbReference type="Ensembl" id="ENSCVAP00000019965.1"/>
    </source>
</evidence>
<dbReference type="InterPro" id="IPR008893">
    <property type="entry name" value="WGR_domain"/>
</dbReference>
<dbReference type="GO" id="GO:0003950">
    <property type="term" value="F:NAD+ poly-ADP-ribosyltransferase activity"/>
    <property type="evidence" value="ECO:0007669"/>
    <property type="project" value="TreeGrafter"/>
</dbReference>
<dbReference type="AlphaFoldDB" id="A0A3Q2G838"/>
<feature type="domain" description="WGR" evidence="5">
    <location>
        <begin position="47"/>
        <end position="137"/>
    </location>
</feature>
<evidence type="ECO:0000256" key="2">
    <source>
        <dbReference type="ARBA" id="ARBA00022679"/>
    </source>
</evidence>
<dbReference type="InterPro" id="IPR050800">
    <property type="entry name" value="ARTD/PARP"/>
</dbReference>
<name>A0A3Q2G838_CYPVA</name>
<accession>A0A3Q2G838</accession>
<sequence length="153" mass="17140">KAPHRRAASAPKAGGKKVKEEPTDASLAAGPQISVQRTVDEHCNPSSGEVHKDYDCILILTNIKGNNNKVYIIQVRDENGLYCSCSRWARVVEPLFDNTSVLSNLESAIKDFETKFSKRTNTNWADRWNFESQPGKYTLIEVEGEQDAEDKVI</sequence>
<feature type="region of interest" description="Disordered" evidence="4">
    <location>
        <begin position="1"/>
        <end position="28"/>
    </location>
</feature>
<dbReference type="GO" id="GO:0005730">
    <property type="term" value="C:nucleolus"/>
    <property type="evidence" value="ECO:0007669"/>
    <property type="project" value="TreeGrafter"/>
</dbReference>
<dbReference type="PANTHER" id="PTHR10459">
    <property type="entry name" value="DNA LIGASE"/>
    <property type="match status" value="1"/>
</dbReference>
<dbReference type="PROSITE" id="PS51977">
    <property type="entry name" value="WGR"/>
    <property type="match status" value="1"/>
</dbReference>
<dbReference type="GO" id="GO:1990404">
    <property type="term" value="F:NAD+-protein mono-ADP-ribosyltransferase activity"/>
    <property type="evidence" value="ECO:0007669"/>
    <property type="project" value="TreeGrafter"/>
</dbReference>
<protein>
    <recommendedName>
        <fullName evidence="5">WGR domain-containing protein</fullName>
    </recommendedName>
</protein>
<dbReference type="GO" id="GO:0070212">
    <property type="term" value="P:protein poly-ADP-ribosylation"/>
    <property type="evidence" value="ECO:0007669"/>
    <property type="project" value="TreeGrafter"/>
</dbReference>
<keyword evidence="3" id="KW-0520">NAD</keyword>
<dbReference type="Ensembl" id="ENSCVAT00000015558.1">
    <property type="protein sequence ID" value="ENSCVAP00000019965.1"/>
    <property type="gene ID" value="ENSCVAG00000001027.1"/>
</dbReference>
<dbReference type="GO" id="GO:0035861">
    <property type="term" value="C:site of double-strand break"/>
    <property type="evidence" value="ECO:0007669"/>
    <property type="project" value="TreeGrafter"/>
</dbReference>
<evidence type="ECO:0000259" key="5">
    <source>
        <dbReference type="PROSITE" id="PS51977"/>
    </source>
</evidence>
<evidence type="ECO:0000256" key="4">
    <source>
        <dbReference type="SAM" id="MobiDB-lite"/>
    </source>
</evidence>
<keyword evidence="2" id="KW-0808">Transferase</keyword>
<evidence type="ECO:0000256" key="3">
    <source>
        <dbReference type="ARBA" id="ARBA00023027"/>
    </source>
</evidence>
<dbReference type="STRING" id="28743.ENSCVAP00000019965"/>
<organism evidence="6 7">
    <name type="scientific">Cyprinodon variegatus</name>
    <name type="common">Sheepshead minnow</name>
    <dbReference type="NCBI Taxonomy" id="28743"/>
    <lineage>
        <taxon>Eukaryota</taxon>
        <taxon>Metazoa</taxon>
        <taxon>Chordata</taxon>
        <taxon>Craniata</taxon>
        <taxon>Vertebrata</taxon>
        <taxon>Euteleostomi</taxon>
        <taxon>Actinopterygii</taxon>
        <taxon>Neopterygii</taxon>
        <taxon>Teleostei</taxon>
        <taxon>Neoteleostei</taxon>
        <taxon>Acanthomorphata</taxon>
        <taxon>Ovalentaria</taxon>
        <taxon>Atherinomorphae</taxon>
        <taxon>Cyprinodontiformes</taxon>
        <taxon>Cyprinodontidae</taxon>
        <taxon>Cyprinodon</taxon>
    </lineage>
</organism>
<dbReference type="Pfam" id="PF05406">
    <property type="entry name" value="WGR"/>
    <property type="match status" value="1"/>
</dbReference>
<evidence type="ECO:0000313" key="7">
    <source>
        <dbReference type="Proteomes" id="UP000265020"/>
    </source>
</evidence>
<dbReference type="GO" id="GO:0006302">
    <property type="term" value="P:double-strand break repair"/>
    <property type="evidence" value="ECO:0007669"/>
    <property type="project" value="TreeGrafter"/>
</dbReference>
<proteinExistence type="predicted"/>
<dbReference type="SUPFAM" id="SSF142921">
    <property type="entry name" value="WGR domain-like"/>
    <property type="match status" value="1"/>
</dbReference>
<keyword evidence="1" id="KW-0328">Glycosyltransferase</keyword>
<dbReference type="PANTHER" id="PTHR10459:SF66">
    <property type="entry name" value="PROTEIN MONO-ADP-RIBOSYLTRANSFERASE PARP3"/>
    <property type="match status" value="1"/>
</dbReference>
<keyword evidence="7" id="KW-1185">Reference proteome</keyword>
<dbReference type="SMART" id="SM00773">
    <property type="entry name" value="WGR"/>
    <property type="match status" value="1"/>
</dbReference>
<dbReference type="GeneTree" id="ENSGT00940000158855"/>